<reference evidence="2 3" key="1">
    <citation type="submission" date="2016-10" db="EMBL/GenBank/DDBJ databases">
        <authorList>
            <person name="de Groot N.N."/>
        </authorList>
    </citation>
    <scope>NUCLEOTIDE SEQUENCE [LARGE SCALE GENOMIC DNA]</scope>
    <source>
        <strain evidence="2 3">DSM 24015</strain>
    </source>
</reference>
<dbReference type="GO" id="GO:1901530">
    <property type="term" value="P:response to hypochlorite"/>
    <property type="evidence" value="ECO:0007669"/>
    <property type="project" value="TreeGrafter"/>
</dbReference>
<dbReference type="GO" id="GO:0005886">
    <property type="term" value="C:plasma membrane"/>
    <property type="evidence" value="ECO:0007669"/>
    <property type="project" value="TreeGrafter"/>
</dbReference>
<protein>
    <submittedName>
        <fullName evidence="2">Uncharacterized membrane protein YkgB</fullName>
    </submittedName>
</protein>
<keyword evidence="1" id="KW-1133">Transmembrane helix</keyword>
<sequence length="199" mass="21733">MNKLLSTLAASQSQFINFIRVAVFIVMAWIGGLKAFQYEADGIVPFVTNSPFMSFLYHNSGKTGINEEGKEVPQYKLHRNPEGKMVAKNIAWHKENGTYAFSYGLGTVIVSIGILMLLGIWYPKIGLWGGLLTFGMSIVTLSFLITTPEVYVPNLGGDMPTPNFGFPYLSGAGRLVLKDVIMMAGGLIAASDCAKRILK</sequence>
<dbReference type="RefSeq" id="WP_092736539.1">
    <property type="nucleotide sequence ID" value="NZ_FNAS01000008.1"/>
</dbReference>
<name>A0A1G7CKA6_9FLAO</name>
<dbReference type="Pfam" id="PF04224">
    <property type="entry name" value="DUF417"/>
    <property type="match status" value="1"/>
</dbReference>
<keyword evidence="3" id="KW-1185">Reference proteome</keyword>
<organism evidence="2 3">
    <name type="scientific">Riemerella columbipharyngis</name>
    <dbReference type="NCBI Taxonomy" id="1071918"/>
    <lineage>
        <taxon>Bacteria</taxon>
        <taxon>Pseudomonadati</taxon>
        <taxon>Bacteroidota</taxon>
        <taxon>Flavobacteriia</taxon>
        <taxon>Flavobacteriales</taxon>
        <taxon>Weeksellaceae</taxon>
        <taxon>Riemerella</taxon>
    </lineage>
</organism>
<feature type="transmembrane region" description="Helical" evidence="1">
    <location>
        <begin position="100"/>
        <end position="118"/>
    </location>
</feature>
<dbReference type="Proteomes" id="UP000198517">
    <property type="component" value="Unassembled WGS sequence"/>
</dbReference>
<dbReference type="STRING" id="1071918.SAMN05421544_10859"/>
<evidence type="ECO:0000313" key="2">
    <source>
        <dbReference type="EMBL" id="SDE39116.1"/>
    </source>
</evidence>
<dbReference type="PANTHER" id="PTHR40106:SF1">
    <property type="entry name" value="INNER MEMBRANE PROTEIN RCLC"/>
    <property type="match status" value="1"/>
</dbReference>
<gene>
    <name evidence="2" type="ORF">SAMN05421544_10859</name>
</gene>
<evidence type="ECO:0000313" key="3">
    <source>
        <dbReference type="Proteomes" id="UP000198517"/>
    </source>
</evidence>
<dbReference type="OrthoDB" id="1118972at2"/>
<evidence type="ECO:0000256" key="1">
    <source>
        <dbReference type="SAM" id="Phobius"/>
    </source>
</evidence>
<dbReference type="EMBL" id="FNAS01000008">
    <property type="protein sequence ID" value="SDE39116.1"/>
    <property type="molecule type" value="Genomic_DNA"/>
</dbReference>
<dbReference type="InterPro" id="IPR007339">
    <property type="entry name" value="RclC-like"/>
</dbReference>
<dbReference type="AlphaFoldDB" id="A0A1G7CKA6"/>
<feature type="transmembrane region" description="Helical" evidence="1">
    <location>
        <begin position="125"/>
        <end position="145"/>
    </location>
</feature>
<dbReference type="PANTHER" id="PTHR40106">
    <property type="entry name" value="INNER MEMBRANE PROTEIN RCLC"/>
    <property type="match status" value="1"/>
</dbReference>
<feature type="transmembrane region" description="Helical" evidence="1">
    <location>
        <begin position="165"/>
        <end position="190"/>
    </location>
</feature>
<proteinExistence type="predicted"/>
<accession>A0A1G7CKA6</accession>
<keyword evidence="1" id="KW-0472">Membrane</keyword>
<keyword evidence="1" id="KW-0812">Transmembrane</keyword>
<feature type="transmembrane region" description="Helical" evidence="1">
    <location>
        <begin position="15"/>
        <end position="36"/>
    </location>
</feature>